<keyword evidence="3" id="KW-1185">Reference proteome</keyword>
<accession>A0A067SI22</accession>
<dbReference type="Proteomes" id="UP000027222">
    <property type="component" value="Unassembled WGS sequence"/>
</dbReference>
<reference evidence="3" key="1">
    <citation type="journal article" date="2014" name="Proc. Natl. Acad. Sci. U.S.A.">
        <title>Extensive sampling of basidiomycete genomes demonstrates inadequacy of the white-rot/brown-rot paradigm for wood decay fungi.</title>
        <authorList>
            <person name="Riley R."/>
            <person name="Salamov A.A."/>
            <person name="Brown D.W."/>
            <person name="Nagy L.G."/>
            <person name="Floudas D."/>
            <person name="Held B.W."/>
            <person name="Levasseur A."/>
            <person name="Lombard V."/>
            <person name="Morin E."/>
            <person name="Otillar R."/>
            <person name="Lindquist E.A."/>
            <person name="Sun H."/>
            <person name="LaButti K.M."/>
            <person name="Schmutz J."/>
            <person name="Jabbour D."/>
            <person name="Luo H."/>
            <person name="Baker S.E."/>
            <person name="Pisabarro A.G."/>
            <person name="Walton J.D."/>
            <person name="Blanchette R.A."/>
            <person name="Henrissat B."/>
            <person name="Martin F."/>
            <person name="Cullen D."/>
            <person name="Hibbett D.S."/>
            <person name="Grigoriev I.V."/>
        </authorList>
    </citation>
    <scope>NUCLEOTIDE SEQUENCE [LARGE SCALE GENOMIC DNA]</scope>
    <source>
        <strain evidence="3">CBS 339.88</strain>
    </source>
</reference>
<proteinExistence type="predicted"/>
<evidence type="ECO:0000313" key="2">
    <source>
        <dbReference type="EMBL" id="KDR70590.1"/>
    </source>
</evidence>
<evidence type="ECO:0000313" key="3">
    <source>
        <dbReference type="Proteomes" id="UP000027222"/>
    </source>
</evidence>
<feature type="region of interest" description="Disordered" evidence="1">
    <location>
        <begin position="152"/>
        <end position="174"/>
    </location>
</feature>
<name>A0A067SI22_GALM3</name>
<protein>
    <submittedName>
        <fullName evidence="2">Uncharacterized protein</fullName>
    </submittedName>
</protein>
<sequence>MRLISYADSDLPVSPPSNAASACITIRGPGTITKGCCRCSCEDPRSPSIIAVTPAVTPLLGCDNDGDDGVAASTERRRSWLVALARPSHLPPPYSPLATTVNGPWKPGGEETRALVGPNWFGHHFTLTSPCITSSLFHARCLSSLTAARLSTQTTLPDAERTTDAADAGSRSNAASVTAAATIRDL</sequence>
<dbReference type="EMBL" id="KL142396">
    <property type="protein sequence ID" value="KDR70590.1"/>
    <property type="molecule type" value="Genomic_DNA"/>
</dbReference>
<dbReference type="HOGENOM" id="CLU_1454519_0_0_1"/>
<evidence type="ECO:0000256" key="1">
    <source>
        <dbReference type="SAM" id="MobiDB-lite"/>
    </source>
</evidence>
<gene>
    <name evidence="2" type="ORF">GALMADRAFT_144494</name>
</gene>
<dbReference type="AlphaFoldDB" id="A0A067SI22"/>
<dbReference type="PROSITE" id="PS51257">
    <property type="entry name" value="PROKAR_LIPOPROTEIN"/>
    <property type="match status" value="1"/>
</dbReference>
<organism evidence="2 3">
    <name type="scientific">Galerina marginata (strain CBS 339.88)</name>
    <dbReference type="NCBI Taxonomy" id="685588"/>
    <lineage>
        <taxon>Eukaryota</taxon>
        <taxon>Fungi</taxon>
        <taxon>Dikarya</taxon>
        <taxon>Basidiomycota</taxon>
        <taxon>Agaricomycotina</taxon>
        <taxon>Agaricomycetes</taxon>
        <taxon>Agaricomycetidae</taxon>
        <taxon>Agaricales</taxon>
        <taxon>Agaricineae</taxon>
        <taxon>Strophariaceae</taxon>
        <taxon>Galerina</taxon>
    </lineage>
</organism>